<evidence type="ECO:0000313" key="2">
    <source>
        <dbReference type="Proteomes" id="UP000029067"/>
    </source>
</evidence>
<organism evidence="1 2">
    <name type="scientific">Bifidobacterium cuniculi</name>
    <dbReference type="NCBI Taxonomy" id="1688"/>
    <lineage>
        <taxon>Bacteria</taxon>
        <taxon>Bacillati</taxon>
        <taxon>Actinomycetota</taxon>
        <taxon>Actinomycetes</taxon>
        <taxon>Bifidobacteriales</taxon>
        <taxon>Bifidobacteriaceae</taxon>
        <taxon>Bifidobacterium</taxon>
    </lineage>
</organism>
<dbReference type="RefSeq" id="WP_033515381.1">
    <property type="nucleotide sequence ID" value="NZ_JGYV01000001.1"/>
</dbReference>
<dbReference type="EMBL" id="JGYV01000001">
    <property type="protein sequence ID" value="KFI66068.1"/>
    <property type="molecule type" value="Genomic_DNA"/>
</dbReference>
<dbReference type="STRING" id="1688.BCUN_0570"/>
<dbReference type="OrthoDB" id="7949219at2"/>
<proteinExistence type="predicted"/>
<protein>
    <submittedName>
        <fullName evidence="1">Uncharacterized protein</fullName>
    </submittedName>
</protein>
<comment type="caution">
    <text evidence="1">The sequence shown here is derived from an EMBL/GenBank/DDBJ whole genome shotgun (WGS) entry which is preliminary data.</text>
</comment>
<keyword evidence="2" id="KW-1185">Reference proteome</keyword>
<name>A0A087B4W8_9BIFI</name>
<reference evidence="1 2" key="1">
    <citation type="submission" date="2014-03" db="EMBL/GenBank/DDBJ databases">
        <title>Genomics of Bifidobacteria.</title>
        <authorList>
            <person name="Ventura M."/>
            <person name="Milani C."/>
            <person name="Lugli G.A."/>
        </authorList>
    </citation>
    <scope>NUCLEOTIDE SEQUENCE [LARGE SCALE GENOMIC DNA]</scope>
    <source>
        <strain evidence="1 2">LMG 10738</strain>
    </source>
</reference>
<accession>A0A087B4W8</accession>
<sequence>MTAQPTLFGKDRLAHLLHVPPMFIDRLIDHGLLPEPNGPGHTWPEPKVRALLAARPWLRILTVPLSRVELHRLNPSLRMPSDAAVISGRPYAPLWHAMDDAWGRDASRMV</sequence>
<dbReference type="AlphaFoldDB" id="A0A087B4W8"/>
<dbReference type="Proteomes" id="UP000029067">
    <property type="component" value="Unassembled WGS sequence"/>
</dbReference>
<evidence type="ECO:0000313" key="1">
    <source>
        <dbReference type="EMBL" id="KFI66068.1"/>
    </source>
</evidence>
<gene>
    <name evidence="1" type="ORF">BCUN_0570</name>
</gene>